<dbReference type="GO" id="GO:0005634">
    <property type="term" value="C:nucleus"/>
    <property type="evidence" value="ECO:0007669"/>
    <property type="project" value="TreeGrafter"/>
</dbReference>
<dbReference type="Pfam" id="PF03159">
    <property type="entry name" value="XRN_N"/>
    <property type="match status" value="1"/>
</dbReference>
<dbReference type="EMBL" id="MN739695">
    <property type="protein sequence ID" value="QHT21593.1"/>
    <property type="molecule type" value="Genomic_DNA"/>
</dbReference>
<dbReference type="InterPro" id="IPR004859">
    <property type="entry name" value="Xrn1_N"/>
</dbReference>
<protein>
    <recommendedName>
        <fullName evidence="1">Xrn1 N-terminal domain-containing protein</fullName>
    </recommendedName>
</protein>
<proteinExistence type="predicted"/>
<dbReference type="GO" id="GO:0000956">
    <property type="term" value="P:nuclear-transcribed mRNA catabolic process"/>
    <property type="evidence" value="ECO:0007669"/>
    <property type="project" value="TreeGrafter"/>
</dbReference>
<evidence type="ECO:0000259" key="1">
    <source>
        <dbReference type="Pfam" id="PF03159"/>
    </source>
</evidence>
<feature type="domain" description="Xrn1 N-terminal" evidence="1">
    <location>
        <begin position="59"/>
        <end position="272"/>
    </location>
</feature>
<dbReference type="GO" id="GO:0003723">
    <property type="term" value="F:RNA binding"/>
    <property type="evidence" value="ECO:0007669"/>
    <property type="project" value="TreeGrafter"/>
</dbReference>
<organism evidence="2">
    <name type="scientific">viral metagenome</name>
    <dbReference type="NCBI Taxonomy" id="1070528"/>
    <lineage>
        <taxon>unclassified sequences</taxon>
        <taxon>metagenomes</taxon>
        <taxon>organismal metagenomes</taxon>
    </lineage>
</organism>
<sequence>MGIVRLAKCLKILNSLTEYTDRKNDINNKIDGNRVYMDFISIVYKVRETIINELNYLLFNFLLIKHNIIDANYDREKYVNMSIKFNIDINTNIDDIFINNYCKTVEENIYKYIYDDIVFFVCDMINSKLKNVEHITIAFDGVPSYAKMQEQRHRRYMRYAFIEFKKYINNKEIRKGNKLIDIRQEYDKIAITCDIKQSIEYVYKMYHSNNLKIDIEKSMVKNGIVNIIDKPFGEGEKILMDLLLADFEIYKNEKSYVYYSPDGDSVLLCLKIYITTKVERLNVVKAYTLQPTKLSNTECQYVNIPKLYENISKTVIAHSHNNKPDYDLINNDFITIMSFFGNDFVCPIPSLDIECSFLDLLYLYSKLIDTNKYITKIQDNKTIINYDNFVAFLTLLKDHEHYLLLDTYLADKQCKNKIINTFGSVFSMRYYIDYQEKLQENKNIIIKNISDFETTKKLVLSIVDNLRKIKTVTNITYGDIFMKTEIRNIDSFINNLLKNRNFNEYYYNLRPRQNKDETYLFETIQEIEKELLNSFMITQEHENQNNFEYQQIRKLCNPHKLMPTTLNDIDLFLLDWKSGKWRKIINAKSPELGYDWKKNKIKKFDEEINRYTREILFHNTQKQDLLDVSKEYLKSISWVVDYYLNNYDLDNKCSTWSYNYERAPFITQLYNYCMNYGYDCMKNVFEISLIDSSKYINDKLHKLYIYPQYDISKIPSKYHVSFPNIRKYIKKVMKYGKSKGLFDARMCPFFSKTFFKNKKLSYDELLEMGTYIS</sequence>
<dbReference type="AlphaFoldDB" id="A0A6C0DZ59"/>
<dbReference type="GO" id="GO:0004534">
    <property type="term" value="F:5'-3' RNA exonuclease activity"/>
    <property type="evidence" value="ECO:0007669"/>
    <property type="project" value="TreeGrafter"/>
</dbReference>
<accession>A0A6C0DZ59</accession>
<dbReference type="PANTHER" id="PTHR12341">
    <property type="entry name" value="5'-&gt;3' EXORIBONUCLEASE"/>
    <property type="match status" value="1"/>
</dbReference>
<dbReference type="InterPro" id="IPR027073">
    <property type="entry name" value="5_3_exoribonuclease"/>
</dbReference>
<reference evidence="2" key="1">
    <citation type="journal article" date="2020" name="Nature">
        <title>Giant virus diversity and host interactions through global metagenomics.</title>
        <authorList>
            <person name="Schulz F."/>
            <person name="Roux S."/>
            <person name="Paez-Espino D."/>
            <person name="Jungbluth S."/>
            <person name="Walsh D.A."/>
            <person name="Denef V.J."/>
            <person name="McMahon K.D."/>
            <person name="Konstantinidis K.T."/>
            <person name="Eloe-Fadrosh E.A."/>
            <person name="Kyrpides N.C."/>
            <person name="Woyke T."/>
        </authorList>
    </citation>
    <scope>NUCLEOTIDE SEQUENCE</scope>
    <source>
        <strain evidence="2">GVMAG-M-3300023179-103</strain>
    </source>
</reference>
<name>A0A6C0DZ59_9ZZZZ</name>
<evidence type="ECO:0000313" key="2">
    <source>
        <dbReference type="EMBL" id="QHT21593.1"/>
    </source>
</evidence>